<organism evidence="2 3">
    <name type="scientific">Pseudomonas koreensis</name>
    <dbReference type="NCBI Taxonomy" id="198620"/>
    <lineage>
        <taxon>Bacteria</taxon>
        <taxon>Pseudomonadati</taxon>
        <taxon>Pseudomonadota</taxon>
        <taxon>Gammaproteobacteria</taxon>
        <taxon>Pseudomonadales</taxon>
        <taxon>Pseudomonadaceae</taxon>
        <taxon>Pseudomonas</taxon>
    </lineage>
</organism>
<evidence type="ECO:0000256" key="1">
    <source>
        <dbReference type="SAM" id="Phobius"/>
    </source>
</evidence>
<keyword evidence="1" id="KW-1133">Transmembrane helix</keyword>
<feature type="transmembrane region" description="Helical" evidence="1">
    <location>
        <begin position="43"/>
        <end position="67"/>
    </location>
</feature>
<name>A0AAC9G073_9PSED</name>
<evidence type="ECO:0000313" key="2">
    <source>
        <dbReference type="EMBL" id="ANI00511.1"/>
    </source>
</evidence>
<dbReference type="GeneID" id="93491650"/>
<dbReference type="RefSeq" id="WP_064589639.1">
    <property type="nucleotide sequence ID" value="NZ_BMOG01000001.1"/>
</dbReference>
<feature type="transmembrane region" description="Helical" evidence="1">
    <location>
        <begin position="79"/>
        <end position="102"/>
    </location>
</feature>
<feature type="transmembrane region" description="Helical" evidence="1">
    <location>
        <begin position="7"/>
        <end position="28"/>
    </location>
</feature>
<keyword evidence="1" id="KW-0472">Membrane</keyword>
<protein>
    <submittedName>
        <fullName evidence="2">Uncharacterized protein</fullName>
    </submittedName>
</protein>
<reference evidence="2 3" key="1">
    <citation type="submission" date="2016-05" db="EMBL/GenBank/DDBJ databases">
        <authorList>
            <person name="Wang S."/>
            <person name="Zhu B."/>
        </authorList>
    </citation>
    <scope>NUCLEOTIDE SEQUENCE [LARGE SCALE GENOMIC DNA]</scope>
    <source>
        <strain evidence="2 3">CRS05-R5</strain>
    </source>
</reference>
<gene>
    <name evidence="2" type="ORF">A8L59_24880</name>
</gene>
<proteinExistence type="predicted"/>
<evidence type="ECO:0000313" key="3">
    <source>
        <dbReference type="Proteomes" id="UP000078142"/>
    </source>
</evidence>
<sequence>MRRAYKLTSYLYPIVLALTSGAGALILIKNLKAGAYDVTQDSIGLPIGVTLMVFLILALTHLLQILLLRRACANSFANILLKISAYLIATVSLLILVDRIVYWSTPNHAVLAILYGVTAITFVVFQMQTIAQLK</sequence>
<feature type="transmembrane region" description="Helical" evidence="1">
    <location>
        <begin position="108"/>
        <end position="125"/>
    </location>
</feature>
<keyword evidence="1" id="KW-0812">Transmembrane</keyword>
<dbReference type="Proteomes" id="UP000078142">
    <property type="component" value="Chromosome"/>
</dbReference>
<dbReference type="EMBL" id="CP015852">
    <property type="protein sequence ID" value="ANI00511.1"/>
    <property type="molecule type" value="Genomic_DNA"/>
</dbReference>
<accession>A0AAC9G073</accession>
<dbReference type="AlphaFoldDB" id="A0AAC9G073"/>